<dbReference type="InterPro" id="IPR000602">
    <property type="entry name" value="Glyco_hydro_38_N"/>
</dbReference>
<gene>
    <name evidence="8" type="ORF">ING2E5A_0090</name>
</gene>
<comment type="similarity">
    <text evidence="1">Belongs to the glycosyl hydrolase 38 family.</text>
</comment>
<keyword evidence="3 8" id="KW-0378">Hydrolase</keyword>
<evidence type="ECO:0000313" key="8">
    <source>
        <dbReference type="EMBL" id="SCM55175.1"/>
    </source>
</evidence>
<dbReference type="KEGG" id="pmuc:ING2E5A_0090"/>
<evidence type="ECO:0000256" key="3">
    <source>
        <dbReference type="ARBA" id="ARBA00022801"/>
    </source>
</evidence>
<feature type="signal peptide" evidence="5">
    <location>
        <begin position="1"/>
        <end position="28"/>
    </location>
</feature>
<dbReference type="Gene3D" id="3.20.110.10">
    <property type="entry name" value="Glycoside hydrolase 38, N terminal domain"/>
    <property type="match status" value="1"/>
</dbReference>
<dbReference type="PANTHER" id="PTHR46017">
    <property type="entry name" value="ALPHA-MANNOSIDASE 2C1"/>
    <property type="match status" value="1"/>
</dbReference>
<dbReference type="PANTHER" id="PTHR46017:SF1">
    <property type="entry name" value="ALPHA-MANNOSIDASE 2C1"/>
    <property type="match status" value="1"/>
</dbReference>
<protein>
    <submittedName>
        <fullName evidence="8">Glycosyl hydrolase 38 domain protein</fullName>
    </submittedName>
</protein>
<dbReference type="Proteomes" id="UP000178485">
    <property type="component" value="Chromosome i"/>
</dbReference>
<keyword evidence="2" id="KW-0479">Metal-binding</keyword>
<keyword evidence="5" id="KW-0732">Signal</keyword>
<dbReference type="SUPFAM" id="SSF88713">
    <property type="entry name" value="Glycoside hydrolase/deacetylase"/>
    <property type="match status" value="1"/>
</dbReference>
<dbReference type="GO" id="GO:0006013">
    <property type="term" value="P:mannose metabolic process"/>
    <property type="evidence" value="ECO:0007669"/>
    <property type="project" value="InterPro"/>
</dbReference>
<evidence type="ECO:0000256" key="1">
    <source>
        <dbReference type="ARBA" id="ARBA00009792"/>
    </source>
</evidence>
<sequence length="851" mass="96134">MPFKTTKRSIFLSALILVAFKSIGTAFSQTAWFADGYHGGIYGHYPLWQARFMVDHLTKNPDWAINLEIEPETWDSISVVDAKNFQDFQELVKREGVSGRVEFVNPTWSQPYCYNISGESIIRQFLYGMEKTREYFPNVPFQTYAVEEPCFTSSLPGILKSLGYKYAVLRNPNTCWGGYTSPFGKDLVNWIGPDGTSIVAVPRYGIEQLSDESTWQTESWTNSINFIENCFAAGIRYPVGMCFQDAGWDGGPWHNEYKPSKYTTWSGYFEMVDGKVEPEDWHFTQEDVRPGLVWGAQVVQKIAQRVRHGENLLITAEKIAAIDHLTSGTPWPKSDFDEAWRNLMLAQHHDCWIVPYNGKPGDTWADKVERWIMVVDRIASGKIGSSGSLSDHQVIRVFNTLGAPREELVSVNLPQRFEKHGVSVLDQNGKPVPAQLSVNDREERVLHFRVTVPAMGYRTYRLVGTDEALSANDLRSGVNMPLVITTPFYEAKIDPARGGALASLIDKKNGGRQLVEDGALLNDLRGFFFDEGRFHNGSDRMATVTVVDRGSLFTRVKVENRLAGHLYRQWITFYEHDPKIDFSLEIEWEGQPSIGAYDQRKSYKATSREKAFYNDAFKLHVRLPFKGDIGRTLYKNAPFDVTRSSHENTLFSSWDSLKHNVILNWVDITGEAGDYGVALFSDHTTSYLQSEELPLGLTVQYAGIGLWGRDYKVDGPTRLNYSILPHRGNWNDGMVEWNSSCWNEPLVARFIADDQDPSELSLFETGDRHLQVVSAIIQGDDLLVRLYNGSSKENPGMISWKGKARQVEQVELDGRLLKKVSTGSGKNGEFVTATPLPPFGLGTIRLTGFSQ</sequence>
<evidence type="ECO:0000259" key="6">
    <source>
        <dbReference type="Pfam" id="PF01074"/>
    </source>
</evidence>
<reference evidence="8 9" key="1">
    <citation type="submission" date="2016-08" db="EMBL/GenBank/DDBJ databases">
        <authorList>
            <person name="Seilhamer J.J."/>
        </authorList>
    </citation>
    <scope>NUCLEOTIDE SEQUENCE [LARGE SCALE GENOMIC DNA]</scope>
    <source>
        <strain evidence="8">ING2-E5A</strain>
    </source>
</reference>
<dbReference type="AlphaFoldDB" id="A0A1G4G359"/>
<dbReference type="Pfam" id="PF07748">
    <property type="entry name" value="Glyco_hydro_38C"/>
    <property type="match status" value="1"/>
</dbReference>
<dbReference type="InterPro" id="IPR011330">
    <property type="entry name" value="Glyco_hydro/deAcase_b/a-brl"/>
</dbReference>
<dbReference type="RefSeq" id="WP_071138105.1">
    <property type="nucleotide sequence ID" value="NZ_DUQN01000139.1"/>
</dbReference>
<dbReference type="GO" id="GO:0030246">
    <property type="term" value="F:carbohydrate binding"/>
    <property type="evidence" value="ECO:0007669"/>
    <property type="project" value="InterPro"/>
</dbReference>
<feature type="domain" description="Glycosyl hydrolase family 38 C-terminal" evidence="7">
    <location>
        <begin position="535"/>
        <end position="684"/>
    </location>
</feature>
<organism evidence="8 9">
    <name type="scientific">Petrimonas mucosa</name>
    <dbReference type="NCBI Taxonomy" id="1642646"/>
    <lineage>
        <taxon>Bacteria</taxon>
        <taxon>Pseudomonadati</taxon>
        <taxon>Bacteroidota</taxon>
        <taxon>Bacteroidia</taxon>
        <taxon>Bacteroidales</taxon>
        <taxon>Dysgonomonadaceae</taxon>
        <taxon>Petrimonas</taxon>
    </lineage>
</organism>
<dbReference type="InterPro" id="IPR027291">
    <property type="entry name" value="Glyco_hydro_38_N_sf"/>
</dbReference>
<dbReference type="SUPFAM" id="SSF88688">
    <property type="entry name" value="Families 57/38 glycoside transferase middle domain"/>
    <property type="match status" value="1"/>
</dbReference>
<name>A0A1G4G359_9BACT</name>
<dbReference type="Gene3D" id="2.70.98.30">
    <property type="entry name" value="Golgi alpha-mannosidase II, domain 4"/>
    <property type="match status" value="1"/>
</dbReference>
<feature type="chain" id="PRO_5009603712" evidence="5">
    <location>
        <begin position="29"/>
        <end position="851"/>
    </location>
</feature>
<dbReference type="InterPro" id="IPR013780">
    <property type="entry name" value="Glyco_hydro_b"/>
</dbReference>
<evidence type="ECO:0000313" key="9">
    <source>
        <dbReference type="Proteomes" id="UP000178485"/>
    </source>
</evidence>
<evidence type="ECO:0000256" key="4">
    <source>
        <dbReference type="ARBA" id="ARBA00023295"/>
    </source>
</evidence>
<accession>A0A1G4G359</accession>
<keyword evidence="9" id="KW-1185">Reference proteome</keyword>
<dbReference type="InterPro" id="IPR011013">
    <property type="entry name" value="Gal_mutarotase_sf_dom"/>
</dbReference>
<keyword evidence="4" id="KW-0326">Glycosidase</keyword>
<evidence type="ECO:0000256" key="2">
    <source>
        <dbReference type="ARBA" id="ARBA00022723"/>
    </source>
</evidence>
<dbReference type="InterPro" id="IPR037094">
    <property type="entry name" value="Glyco_hydro_38_cen_sf"/>
</dbReference>
<dbReference type="EMBL" id="LT608328">
    <property type="protein sequence ID" value="SCM55175.1"/>
    <property type="molecule type" value="Genomic_DNA"/>
</dbReference>
<dbReference type="GO" id="GO:0046872">
    <property type="term" value="F:metal ion binding"/>
    <property type="evidence" value="ECO:0007669"/>
    <property type="project" value="UniProtKB-KW"/>
</dbReference>
<feature type="domain" description="Glycoside hydrolase family 38 N-terminal" evidence="6">
    <location>
        <begin position="86"/>
        <end position="200"/>
    </location>
</feature>
<dbReference type="InterPro" id="IPR011682">
    <property type="entry name" value="Glyco_hydro_38_C"/>
</dbReference>
<evidence type="ECO:0000256" key="5">
    <source>
        <dbReference type="SAM" id="SignalP"/>
    </source>
</evidence>
<proteinExistence type="inferred from homology"/>
<dbReference type="Gene3D" id="2.60.40.1180">
    <property type="entry name" value="Golgi alpha-mannosidase II"/>
    <property type="match status" value="1"/>
</dbReference>
<evidence type="ECO:0000259" key="7">
    <source>
        <dbReference type="Pfam" id="PF07748"/>
    </source>
</evidence>
<dbReference type="Pfam" id="PF01074">
    <property type="entry name" value="Glyco_hydro_38N"/>
    <property type="match status" value="1"/>
</dbReference>
<dbReference type="Gene3D" id="1.20.1270.50">
    <property type="entry name" value="Glycoside hydrolase family 38, central domain"/>
    <property type="match status" value="1"/>
</dbReference>
<dbReference type="GO" id="GO:0004559">
    <property type="term" value="F:alpha-mannosidase activity"/>
    <property type="evidence" value="ECO:0007669"/>
    <property type="project" value="InterPro"/>
</dbReference>
<dbReference type="STRING" id="1642646.ING2E5A_0090"/>
<dbReference type="GO" id="GO:0009313">
    <property type="term" value="P:oligosaccharide catabolic process"/>
    <property type="evidence" value="ECO:0007669"/>
    <property type="project" value="TreeGrafter"/>
</dbReference>
<dbReference type="InterPro" id="IPR028995">
    <property type="entry name" value="Glyco_hydro_57/38_cen_sf"/>
</dbReference>
<dbReference type="SUPFAM" id="SSF74650">
    <property type="entry name" value="Galactose mutarotase-like"/>
    <property type="match status" value="1"/>
</dbReference>